<dbReference type="PANTHER" id="PTHR47691:SF3">
    <property type="entry name" value="HTH-TYPE TRANSCRIPTIONAL REGULATOR RV0890C-RELATED"/>
    <property type="match status" value="1"/>
</dbReference>
<dbReference type="Proteomes" id="UP001501442">
    <property type="component" value="Unassembled WGS sequence"/>
</dbReference>
<dbReference type="Gene3D" id="3.40.50.300">
    <property type="entry name" value="P-loop containing nucleotide triphosphate hydrolases"/>
    <property type="match status" value="1"/>
</dbReference>
<evidence type="ECO:0000259" key="1">
    <source>
        <dbReference type="Pfam" id="PF13401"/>
    </source>
</evidence>
<protein>
    <submittedName>
        <fullName evidence="3">LuxR family transcriptional regulator</fullName>
    </submittedName>
</protein>
<dbReference type="InterPro" id="IPR058852">
    <property type="entry name" value="HTH_77"/>
</dbReference>
<comment type="caution">
    <text evidence="3">The sequence shown here is derived from an EMBL/GenBank/DDBJ whole genome shotgun (WGS) entry which is preliminary data.</text>
</comment>
<feature type="domain" description="ORC1/DEAH AAA+ ATPase" evidence="1">
    <location>
        <begin position="38"/>
        <end position="136"/>
    </location>
</feature>
<name>A0ABP8UL55_9ACTN</name>
<dbReference type="Pfam" id="PF25872">
    <property type="entry name" value="HTH_77"/>
    <property type="match status" value="1"/>
</dbReference>
<accession>A0ABP8UL55</accession>
<dbReference type="EMBL" id="BAABHK010000011">
    <property type="protein sequence ID" value="GAA4633219.1"/>
    <property type="molecule type" value="Genomic_DNA"/>
</dbReference>
<keyword evidence="4" id="KW-1185">Reference proteome</keyword>
<dbReference type="InterPro" id="IPR049945">
    <property type="entry name" value="AAA_22"/>
</dbReference>
<sequence>MITMVHEPRVMNESHADESDFVGRRHELAEIRRLLARSRLLTLTGAGGVGKSRLARRAAGTLSPGYPDGVQVIELAGLEDDDLLESTVASALGLRSAQRPIGAALLDYLAEKRMLLVLDNCEHLLSACAALIDRILRHTLRLRVLATSRQTIGVYGEQLLRVPSLAVPAPDEPPRKIARREAVRLFSDRAATVRPGFTVNASNAPTIARISGRLDGIPLAIELAAARLRTTPIDQLLRELDDRFTTLTGGSTTALPRHQTLRATMDWSHDLCSPAEQHLWARLATFPGGVDLETAEEICAGNGIAHDEIFELIAGLVDKSVLTPQQVGSGTRYRMLESIRAYGREHLTPPEEATLRHAYCAHYRRLADANRIDRIAPDQVCRYWLLHTEIANLRVALDSCFTWTHDPGAGLDIASSMWSYWVITGTLTEGRHWLDRGLALTAKGDPVRFTALWTNALLAIYQGDAVGARTWIAECRALAKQSGDESSLALAQQISGVAACSAGDPKKGYALLEEARNRHRALGDVDGLGLNLYLASVYCSATAPHEAAVLGEELITLCNERNAPLFRAYAQFGVAIAAWIQGDWRHTEAMMRQVAIPWTVINDRWGLVQFLEVMGWTACVRGDHLRAARLLGAADSLWQAVHASPMVVRYSEESHRRCVERTRRMLGGRAYADAFRSGARLGLDHAIAFALEDEPAVAAMAF</sequence>
<reference evidence="4" key="1">
    <citation type="journal article" date="2019" name="Int. J. Syst. Evol. Microbiol.">
        <title>The Global Catalogue of Microorganisms (GCM) 10K type strain sequencing project: providing services to taxonomists for standard genome sequencing and annotation.</title>
        <authorList>
            <consortium name="The Broad Institute Genomics Platform"/>
            <consortium name="The Broad Institute Genome Sequencing Center for Infectious Disease"/>
            <person name="Wu L."/>
            <person name="Ma J."/>
        </authorList>
    </citation>
    <scope>NUCLEOTIDE SEQUENCE [LARGE SCALE GENOMIC DNA]</scope>
    <source>
        <strain evidence="4">JCM 17939</strain>
    </source>
</reference>
<dbReference type="PANTHER" id="PTHR47691">
    <property type="entry name" value="REGULATOR-RELATED"/>
    <property type="match status" value="1"/>
</dbReference>
<dbReference type="InterPro" id="IPR027417">
    <property type="entry name" value="P-loop_NTPase"/>
</dbReference>
<dbReference type="PRINTS" id="PR00364">
    <property type="entry name" value="DISEASERSIST"/>
</dbReference>
<proteinExistence type="predicted"/>
<evidence type="ECO:0000313" key="4">
    <source>
        <dbReference type="Proteomes" id="UP001501442"/>
    </source>
</evidence>
<gene>
    <name evidence="3" type="ORF">GCM10023196_069950</name>
</gene>
<evidence type="ECO:0000313" key="3">
    <source>
        <dbReference type="EMBL" id="GAA4633219.1"/>
    </source>
</evidence>
<feature type="domain" description="Winged helix-turn-helix" evidence="2">
    <location>
        <begin position="274"/>
        <end position="347"/>
    </location>
</feature>
<dbReference type="Pfam" id="PF13401">
    <property type="entry name" value="AAA_22"/>
    <property type="match status" value="1"/>
</dbReference>
<dbReference type="SUPFAM" id="SSF52540">
    <property type="entry name" value="P-loop containing nucleoside triphosphate hydrolases"/>
    <property type="match status" value="1"/>
</dbReference>
<evidence type="ECO:0000259" key="2">
    <source>
        <dbReference type="Pfam" id="PF25872"/>
    </source>
</evidence>
<organism evidence="3 4">
    <name type="scientific">Actinoallomurus vinaceus</name>
    <dbReference type="NCBI Taxonomy" id="1080074"/>
    <lineage>
        <taxon>Bacteria</taxon>
        <taxon>Bacillati</taxon>
        <taxon>Actinomycetota</taxon>
        <taxon>Actinomycetes</taxon>
        <taxon>Streptosporangiales</taxon>
        <taxon>Thermomonosporaceae</taxon>
        <taxon>Actinoallomurus</taxon>
    </lineage>
</organism>